<feature type="active site" description="Nucleophile" evidence="7">
    <location>
        <position position="432"/>
    </location>
</feature>
<dbReference type="RefSeq" id="WP_343796094.1">
    <property type="nucleotide sequence ID" value="NZ_BAAAGF010000001.1"/>
</dbReference>
<feature type="domain" description="GH26" evidence="8">
    <location>
        <begin position="161"/>
        <end position="503"/>
    </location>
</feature>
<comment type="similarity">
    <text evidence="1 7">Belongs to the glycosyl hydrolase 26 family.</text>
</comment>
<dbReference type="PRINTS" id="PR00739">
    <property type="entry name" value="GLHYDRLASE26"/>
</dbReference>
<feature type="active site" description="Proton donor" evidence="7">
    <location>
        <position position="324"/>
    </location>
</feature>
<reference evidence="10" key="1">
    <citation type="journal article" date="2019" name="Int. J. Syst. Evol. Microbiol.">
        <title>The Global Catalogue of Microorganisms (GCM) 10K type strain sequencing project: providing services to taxonomists for standard genome sequencing and annotation.</title>
        <authorList>
            <consortium name="The Broad Institute Genomics Platform"/>
            <consortium name="The Broad Institute Genome Sequencing Center for Infectious Disease"/>
            <person name="Wu L."/>
            <person name="Ma J."/>
        </authorList>
    </citation>
    <scope>NUCLEOTIDE SEQUENCE [LARGE SCALE GENOMIC DNA]</scope>
    <source>
        <strain evidence="10">JCM 15976</strain>
    </source>
</reference>
<gene>
    <name evidence="9" type="ORF">GCM10009431_08780</name>
</gene>
<evidence type="ECO:0000256" key="3">
    <source>
        <dbReference type="ARBA" id="ARBA00022737"/>
    </source>
</evidence>
<proteinExistence type="inferred from homology"/>
<dbReference type="InterPro" id="IPR022790">
    <property type="entry name" value="GH26_dom"/>
</dbReference>
<sequence length="512" mass="56681">MKKLLLITLSFLAFSCSKDDNNSNNGGETVNPKVSISVGSSASEPTTNGAFNISLTGSSTTATTVNLNISGTATNGEDFQTINSQVTIPANSTSHSIPVIVIDDSDTEGDETIIIEIVSVSNNAEIGTPNSATMTLSEEPEAFVLQPEDTANYMVNPNSTDETIALFYNLKTMSPDSFIIGQQDAFNSFYNNAVGDSDIKKLTGSDPGLLGSDFMFITDDNNDGTASNWFYQQEQIIMADAVEAYNKGMVNMFTWHLREPYDGNHFYVSEMTQFQAENAFASILPGGANHEYYKQKLQKVADVANNLIGSDGKKVPIIFRPFHEFDGNWFWWGDDYCSPQQFIECWQFTVTYLRDTLGVNNMLYAYAPDNSYTTEALYLQRYPGDAYVDILAMDNYGDFNNQGQSGVTAANNKLKIVSDLAKQKVKIAALSETGYFVTPGDNNPISNFYSSNLYNAITNNNNHIAFMMFWSNNENTYCTPIPGMTDANDFIEFTNKPKSLLENELPNMYQLP</sequence>
<dbReference type="Proteomes" id="UP001500736">
    <property type="component" value="Unassembled WGS sequence"/>
</dbReference>
<dbReference type="InterPro" id="IPR000805">
    <property type="entry name" value="Glyco_hydro_26"/>
</dbReference>
<evidence type="ECO:0000256" key="6">
    <source>
        <dbReference type="ARBA" id="ARBA00023295"/>
    </source>
</evidence>
<dbReference type="InterPro" id="IPR038081">
    <property type="entry name" value="CalX-like_sf"/>
</dbReference>
<evidence type="ECO:0000259" key="8">
    <source>
        <dbReference type="PROSITE" id="PS51764"/>
    </source>
</evidence>
<keyword evidence="4 7" id="KW-0378">Hydrolase</keyword>
<protein>
    <recommendedName>
        <fullName evidence="8">GH26 domain-containing protein</fullName>
    </recommendedName>
</protein>
<dbReference type="PROSITE" id="PS51764">
    <property type="entry name" value="GH26"/>
    <property type="match status" value="1"/>
</dbReference>
<keyword evidence="3" id="KW-0677">Repeat</keyword>
<evidence type="ECO:0000256" key="1">
    <source>
        <dbReference type="ARBA" id="ARBA00007754"/>
    </source>
</evidence>
<keyword evidence="10" id="KW-1185">Reference proteome</keyword>
<keyword evidence="2" id="KW-0732">Signal</keyword>
<dbReference type="Gene3D" id="2.60.40.2030">
    <property type="match status" value="1"/>
</dbReference>
<evidence type="ECO:0000313" key="9">
    <source>
        <dbReference type="EMBL" id="GAA0739583.1"/>
    </source>
</evidence>
<keyword evidence="6 7" id="KW-0326">Glycosidase</keyword>
<evidence type="ECO:0000256" key="5">
    <source>
        <dbReference type="ARBA" id="ARBA00022837"/>
    </source>
</evidence>
<comment type="caution">
    <text evidence="9">The sequence shown here is derived from an EMBL/GenBank/DDBJ whole genome shotgun (WGS) entry which is preliminary data.</text>
</comment>
<keyword evidence="5" id="KW-0106">Calcium</keyword>
<evidence type="ECO:0000313" key="10">
    <source>
        <dbReference type="Proteomes" id="UP001500736"/>
    </source>
</evidence>
<dbReference type="PANTHER" id="PTHR40079">
    <property type="entry name" value="MANNAN ENDO-1,4-BETA-MANNOSIDASE E-RELATED"/>
    <property type="match status" value="1"/>
</dbReference>
<dbReference type="SUPFAM" id="SSF51445">
    <property type="entry name" value="(Trans)glycosidases"/>
    <property type="match status" value="1"/>
</dbReference>
<name>A0ABP3UQ82_9FLAO</name>
<evidence type="ECO:0000256" key="4">
    <source>
        <dbReference type="ARBA" id="ARBA00022801"/>
    </source>
</evidence>
<evidence type="ECO:0000256" key="2">
    <source>
        <dbReference type="ARBA" id="ARBA00022729"/>
    </source>
</evidence>
<dbReference type="InterPro" id="IPR017853">
    <property type="entry name" value="GH"/>
</dbReference>
<dbReference type="PANTHER" id="PTHR40079:SF4">
    <property type="entry name" value="GH26 DOMAIN-CONTAINING PROTEIN-RELATED"/>
    <property type="match status" value="1"/>
</dbReference>
<dbReference type="Pfam" id="PF03160">
    <property type="entry name" value="Calx-beta"/>
    <property type="match status" value="1"/>
</dbReference>
<dbReference type="SUPFAM" id="SSF141072">
    <property type="entry name" value="CalX-like"/>
    <property type="match status" value="1"/>
</dbReference>
<accession>A0ABP3UQ82</accession>
<organism evidence="9 10">
    <name type="scientific">Gaetbulibacter jejuensis</name>
    <dbReference type="NCBI Taxonomy" id="584607"/>
    <lineage>
        <taxon>Bacteria</taxon>
        <taxon>Pseudomonadati</taxon>
        <taxon>Bacteroidota</taxon>
        <taxon>Flavobacteriia</taxon>
        <taxon>Flavobacteriales</taxon>
        <taxon>Flavobacteriaceae</taxon>
        <taxon>Gaetbulibacter</taxon>
    </lineage>
</organism>
<dbReference type="InterPro" id="IPR003644">
    <property type="entry name" value="Calx_beta"/>
</dbReference>
<dbReference type="Gene3D" id="3.20.20.80">
    <property type="entry name" value="Glycosidases"/>
    <property type="match status" value="1"/>
</dbReference>
<dbReference type="EMBL" id="BAAAGF010000001">
    <property type="protein sequence ID" value="GAA0739583.1"/>
    <property type="molecule type" value="Genomic_DNA"/>
</dbReference>
<dbReference type="Pfam" id="PF02156">
    <property type="entry name" value="Glyco_hydro_26"/>
    <property type="match status" value="1"/>
</dbReference>
<dbReference type="PROSITE" id="PS51257">
    <property type="entry name" value="PROKAR_LIPOPROTEIN"/>
    <property type="match status" value="1"/>
</dbReference>
<evidence type="ECO:0000256" key="7">
    <source>
        <dbReference type="PROSITE-ProRule" id="PRU01100"/>
    </source>
</evidence>